<accession>A0A7Y3TBH5</accession>
<gene>
    <name evidence="1" type="ORF">EHE22_19920</name>
</gene>
<organism evidence="1 2">
    <name type="scientific">Brucella pseudogrignonensis</name>
    <dbReference type="NCBI Taxonomy" id="419475"/>
    <lineage>
        <taxon>Bacteria</taxon>
        <taxon>Pseudomonadati</taxon>
        <taxon>Pseudomonadota</taxon>
        <taxon>Alphaproteobacteria</taxon>
        <taxon>Hyphomicrobiales</taxon>
        <taxon>Brucellaceae</taxon>
        <taxon>Brucella/Ochrobactrum group</taxon>
        <taxon>Brucella</taxon>
    </lineage>
</organism>
<sequence length="156" mass="17671">MMSRRRDPLTKDLFSWEPPKVAVGYSADVIGRGRLDNKIARLISHALRDAREEQGLSRETIAQKISDFLGREVTSATLYKWTSEGSESHRIPLDAFIALVHATGAKDLLGFVPGEFGLTVIEDEYADLIEERLLEDHREEVDARIRALAARRKARR</sequence>
<dbReference type="Proteomes" id="UP000526233">
    <property type="component" value="Unassembled WGS sequence"/>
</dbReference>
<dbReference type="AlphaFoldDB" id="A0A7Y3TBH5"/>
<name>A0A7Y3TBH5_9HYPH</name>
<evidence type="ECO:0000313" key="2">
    <source>
        <dbReference type="Proteomes" id="UP000526233"/>
    </source>
</evidence>
<reference evidence="1 2" key="1">
    <citation type="submission" date="2018-11" db="EMBL/GenBank/DDBJ databases">
        <title>Genome sequencing and analysis.</title>
        <authorList>
            <person name="Huang Y.-T."/>
        </authorList>
    </citation>
    <scope>NUCLEOTIDE SEQUENCE [LARGE SCALE GENOMIC DNA]</scope>
    <source>
        <strain evidence="1 2">SHIN</strain>
    </source>
</reference>
<evidence type="ECO:0000313" key="1">
    <source>
        <dbReference type="EMBL" id="NNV22682.1"/>
    </source>
</evidence>
<comment type="caution">
    <text evidence="1">The sequence shown here is derived from an EMBL/GenBank/DDBJ whole genome shotgun (WGS) entry which is preliminary data.</text>
</comment>
<dbReference type="EMBL" id="PKQI01000003">
    <property type="protein sequence ID" value="NNV22682.1"/>
    <property type="molecule type" value="Genomic_DNA"/>
</dbReference>
<proteinExistence type="predicted"/>
<protein>
    <submittedName>
        <fullName evidence="1">Uncharacterized protein</fullName>
    </submittedName>
</protein>